<dbReference type="Proteomes" id="UP000289996">
    <property type="component" value="Unassembled WGS sequence"/>
</dbReference>
<sequence>MIFSKGICVKDDLIMQIINRITNDKYLYNWISCMNITIAKFVYQGNI</sequence>
<gene>
    <name evidence="1" type="ORF">MUDAN_MDHGFNIF_02950</name>
</gene>
<organism evidence="1 2">
    <name type="scientific">Lactiplantibacillus mudanjiangensis</name>
    <dbReference type="NCBI Taxonomy" id="1296538"/>
    <lineage>
        <taxon>Bacteria</taxon>
        <taxon>Bacillati</taxon>
        <taxon>Bacillota</taxon>
        <taxon>Bacilli</taxon>
        <taxon>Lactobacillales</taxon>
        <taxon>Lactobacillaceae</taxon>
        <taxon>Lactiplantibacillus</taxon>
    </lineage>
</organism>
<dbReference type="EMBL" id="UYIG01000113">
    <property type="protein sequence ID" value="VDG28517.1"/>
    <property type="molecule type" value="Genomic_DNA"/>
</dbReference>
<evidence type="ECO:0000313" key="1">
    <source>
        <dbReference type="EMBL" id="VDG28517.1"/>
    </source>
</evidence>
<reference evidence="1 2" key="1">
    <citation type="submission" date="2018-11" db="EMBL/GenBank/DDBJ databases">
        <authorList>
            <person name="Wuyts S."/>
        </authorList>
    </citation>
    <scope>NUCLEOTIDE SEQUENCE [LARGE SCALE GENOMIC DNA]</scope>
    <source>
        <strain evidence="1">Lactobacillus mudanjiangensis AMBF249</strain>
    </source>
</reference>
<evidence type="ECO:0000313" key="2">
    <source>
        <dbReference type="Proteomes" id="UP000289996"/>
    </source>
</evidence>
<accession>A0A660E829</accession>
<keyword evidence="2" id="KW-1185">Reference proteome</keyword>
<dbReference type="AlphaFoldDB" id="A0A660E829"/>
<protein>
    <submittedName>
        <fullName evidence="1">Uncharacterized protein</fullName>
    </submittedName>
</protein>
<proteinExistence type="predicted"/>
<name>A0A660E829_9LACO</name>